<name>A0A975Q096_9SPHN</name>
<sequence length="193" mass="21711">MNEHDKAWQLKERLAKMPRTGLLKRFRFRFVRRLYTLAQNRLGFYIPFETPFETKPYFPHGLHGVFVSKRATVGAHCVIFHHVTIGANTSIDSKGLGAPVIGDRCYIGVGAKIIGNVRIGNDVRIGANAVVTRDVPDRGTVIGVNDIRVSERQPDNRYFSRSPKGWLAHNGETAVPVPPEYVERLEAAFPRAF</sequence>
<dbReference type="PROSITE" id="PS00101">
    <property type="entry name" value="HEXAPEP_TRANSFERASES"/>
    <property type="match status" value="1"/>
</dbReference>
<dbReference type="Proteomes" id="UP000681425">
    <property type="component" value="Chromosome"/>
</dbReference>
<gene>
    <name evidence="5" type="ORF">KFK14_13065</name>
</gene>
<dbReference type="InterPro" id="IPR018357">
    <property type="entry name" value="Hexapep_transf_CS"/>
</dbReference>
<dbReference type="EMBL" id="CP073910">
    <property type="protein sequence ID" value="QUT04077.1"/>
    <property type="molecule type" value="Genomic_DNA"/>
</dbReference>
<dbReference type="KEGG" id="spph:KFK14_13065"/>
<dbReference type="Pfam" id="PF00132">
    <property type="entry name" value="Hexapep"/>
    <property type="match status" value="1"/>
</dbReference>
<dbReference type="PANTHER" id="PTHR42811">
    <property type="entry name" value="SERINE ACETYLTRANSFERASE"/>
    <property type="match status" value="1"/>
</dbReference>
<keyword evidence="4" id="KW-0012">Acyltransferase</keyword>
<evidence type="ECO:0000256" key="4">
    <source>
        <dbReference type="ARBA" id="ARBA00023315"/>
    </source>
</evidence>
<dbReference type="CDD" id="cd03354">
    <property type="entry name" value="LbH_SAT"/>
    <property type="match status" value="1"/>
</dbReference>
<comment type="similarity">
    <text evidence="1">Belongs to the transferase hexapeptide repeat family.</text>
</comment>
<dbReference type="GO" id="GO:0016746">
    <property type="term" value="F:acyltransferase activity"/>
    <property type="evidence" value="ECO:0007669"/>
    <property type="project" value="UniProtKB-KW"/>
</dbReference>
<dbReference type="InterPro" id="IPR011004">
    <property type="entry name" value="Trimer_LpxA-like_sf"/>
</dbReference>
<keyword evidence="3" id="KW-0677">Repeat</keyword>
<evidence type="ECO:0000313" key="5">
    <source>
        <dbReference type="EMBL" id="QUT04077.1"/>
    </source>
</evidence>
<reference evidence="5" key="1">
    <citation type="submission" date="2021-04" db="EMBL/GenBank/DDBJ databases">
        <title>Isolation of p-tert-butylphenol degrading bacteria Sphingobium phenoxybenzoativorans Tas13 from active sludge.</title>
        <authorList>
            <person name="Li Y."/>
        </authorList>
    </citation>
    <scope>NUCLEOTIDE SEQUENCE</scope>
    <source>
        <strain evidence="5">Tas13</strain>
    </source>
</reference>
<keyword evidence="6" id="KW-1185">Reference proteome</keyword>
<dbReference type="AlphaFoldDB" id="A0A975Q096"/>
<dbReference type="RefSeq" id="WP_212607972.1">
    <property type="nucleotide sequence ID" value="NZ_CP073910.1"/>
</dbReference>
<evidence type="ECO:0000256" key="3">
    <source>
        <dbReference type="ARBA" id="ARBA00022737"/>
    </source>
</evidence>
<accession>A0A975Q096</accession>
<proteinExistence type="inferred from homology"/>
<organism evidence="5 6">
    <name type="scientific">Sphingobium phenoxybenzoativorans</name>
    <dbReference type="NCBI Taxonomy" id="1592790"/>
    <lineage>
        <taxon>Bacteria</taxon>
        <taxon>Pseudomonadati</taxon>
        <taxon>Pseudomonadota</taxon>
        <taxon>Alphaproteobacteria</taxon>
        <taxon>Sphingomonadales</taxon>
        <taxon>Sphingomonadaceae</taxon>
        <taxon>Sphingobium</taxon>
    </lineage>
</organism>
<dbReference type="Gene3D" id="2.160.10.10">
    <property type="entry name" value="Hexapeptide repeat proteins"/>
    <property type="match status" value="1"/>
</dbReference>
<evidence type="ECO:0000256" key="1">
    <source>
        <dbReference type="ARBA" id="ARBA00007274"/>
    </source>
</evidence>
<dbReference type="InterPro" id="IPR001451">
    <property type="entry name" value="Hexapep"/>
</dbReference>
<keyword evidence="2" id="KW-0808">Transferase</keyword>
<dbReference type="InterPro" id="IPR045304">
    <property type="entry name" value="LbH_SAT"/>
</dbReference>
<evidence type="ECO:0000313" key="6">
    <source>
        <dbReference type="Proteomes" id="UP000681425"/>
    </source>
</evidence>
<dbReference type="SUPFAM" id="SSF51161">
    <property type="entry name" value="Trimeric LpxA-like enzymes"/>
    <property type="match status" value="1"/>
</dbReference>
<protein>
    <submittedName>
        <fullName evidence="5">Serine acetyltransferase</fullName>
    </submittedName>
</protein>
<evidence type="ECO:0000256" key="2">
    <source>
        <dbReference type="ARBA" id="ARBA00022679"/>
    </source>
</evidence>